<dbReference type="SUPFAM" id="SSF54534">
    <property type="entry name" value="FKBP-like"/>
    <property type="match status" value="1"/>
</dbReference>
<dbReference type="GO" id="GO:0032784">
    <property type="term" value="P:regulation of DNA-templated transcription elongation"/>
    <property type="evidence" value="ECO:0007669"/>
    <property type="project" value="InterPro"/>
</dbReference>
<sequence>MSRAFVKEAGETEVFEAMPDRPVSPHPNLVTPEGLAWIESELARWQAAHAEALAGDDRAEIAQTRREFRYWTARRASAQLVPPPVQHDQVRFGSTVTIARGDGRQQNWRLVGEDEAEPAQGTLPYVAPLAGAVMGKSVGDRATIGTEAVEIVAIA</sequence>
<gene>
    <name evidence="2" type="ORF">DWE98_19655</name>
</gene>
<reference evidence="3" key="1">
    <citation type="submission" date="2018-07" db="EMBL/GenBank/DDBJ databases">
        <authorList>
            <person name="Safronova V.I."/>
            <person name="Chirak E.R."/>
            <person name="Sazanova A.L."/>
        </authorList>
    </citation>
    <scope>NUCLEOTIDE SEQUENCE [LARGE SCALE GENOMIC DNA]</scope>
    <source>
        <strain evidence="3">RCAM04685</strain>
    </source>
</reference>
<dbReference type="EMBL" id="QQTP01000011">
    <property type="protein sequence ID" value="RDJ22119.1"/>
    <property type="molecule type" value="Genomic_DNA"/>
</dbReference>
<accession>A0A370L200</accession>
<keyword evidence="3" id="KW-1185">Reference proteome</keyword>
<dbReference type="Gene3D" id="3.10.50.30">
    <property type="entry name" value="Transcription elongation factor, GreA/GreB, C-terminal domain"/>
    <property type="match status" value="1"/>
</dbReference>
<evidence type="ECO:0000259" key="1">
    <source>
        <dbReference type="Pfam" id="PF01272"/>
    </source>
</evidence>
<dbReference type="GO" id="GO:0003677">
    <property type="term" value="F:DNA binding"/>
    <property type="evidence" value="ECO:0007669"/>
    <property type="project" value="InterPro"/>
</dbReference>
<dbReference type="Proteomes" id="UP000255207">
    <property type="component" value="Unassembled WGS sequence"/>
</dbReference>
<dbReference type="PANTHER" id="PTHR30437:SF6">
    <property type="entry name" value="TRANSCRIPTION ELONGATION FACTOR GREB"/>
    <property type="match status" value="1"/>
</dbReference>
<dbReference type="InterPro" id="IPR036953">
    <property type="entry name" value="GreA/GreB_C_sf"/>
</dbReference>
<dbReference type="GO" id="GO:0070063">
    <property type="term" value="F:RNA polymerase binding"/>
    <property type="evidence" value="ECO:0007669"/>
    <property type="project" value="InterPro"/>
</dbReference>
<proteinExistence type="predicted"/>
<dbReference type="InterPro" id="IPR001437">
    <property type="entry name" value="Tscrpt_elong_fac_GreA/B_C"/>
</dbReference>
<organism evidence="2 3">
    <name type="scientific">Bosea caraganae</name>
    <dbReference type="NCBI Taxonomy" id="2763117"/>
    <lineage>
        <taxon>Bacteria</taxon>
        <taxon>Pseudomonadati</taxon>
        <taxon>Pseudomonadota</taxon>
        <taxon>Alphaproteobacteria</taxon>
        <taxon>Hyphomicrobiales</taxon>
        <taxon>Boseaceae</taxon>
        <taxon>Bosea</taxon>
    </lineage>
</organism>
<dbReference type="InterPro" id="IPR023459">
    <property type="entry name" value="Tscrpt_elong_fac_GreA/B_fam"/>
</dbReference>
<dbReference type="GO" id="GO:0003746">
    <property type="term" value="F:translation elongation factor activity"/>
    <property type="evidence" value="ECO:0007669"/>
    <property type="project" value="UniProtKB-KW"/>
</dbReference>
<feature type="domain" description="Transcription elongation factor GreA/GreB C-terminal" evidence="1">
    <location>
        <begin position="86"/>
        <end position="154"/>
    </location>
</feature>
<dbReference type="NCBIfam" id="NF004973">
    <property type="entry name" value="PRK06342.1"/>
    <property type="match status" value="1"/>
</dbReference>
<dbReference type="AlphaFoldDB" id="A0A370L200"/>
<keyword evidence="2" id="KW-0251">Elongation factor</keyword>
<evidence type="ECO:0000313" key="3">
    <source>
        <dbReference type="Proteomes" id="UP000255207"/>
    </source>
</evidence>
<dbReference type="PANTHER" id="PTHR30437">
    <property type="entry name" value="TRANSCRIPTION ELONGATION FACTOR GREA"/>
    <property type="match status" value="1"/>
</dbReference>
<dbReference type="Pfam" id="PF01272">
    <property type="entry name" value="GreA_GreB"/>
    <property type="match status" value="1"/>
</dbReference>
<comment type="caution">
    <text evidence="2">The sequence shown here is derived from an EMBL/GenBank/DDBJ whole genome shotgun (WGS) entry which is preliminary data.</text>
</comment>
<dbReference type="GO" id="GO:0006354">
    <property type="term" value="P:DNA-templated transcription elongation"/>
    <property type="evidence" value="ECO:0007669"/>
    <property type="project" value="TreeGrafter"/>
</dbReference>
<dbReference type="RefSeq" id="WP_114830998.1">
    <property type="nucleotide sequence ID" value="NZ_QQTO01000034.1"/>
</dbReference>
<dbReference type="OrthoDB" id="8537952at2"/>
<name>A0A370L200_9HYPH</name>
<evidence type="ECO:0000313" key="2">
    <source>
        <dbReference type="EMBL" id="RDJ22119.1"/>
    </source>
</evidence>
<keyword evidence="2" id="KW-0648">Protein biosynthesis</keyword>
<protein>
    <submittedName>
        <fullName evidence="2">Transcription elongation factor GreA</fullName>
    </submittedName>
</protein>